<comment type="similarity">
    <text evidence="2">Belongs to the FUN14 family.</text>
</comment>
<evidence type="ECO:0000256" key="9">
    <source>
        <dbReference type="SAM" id="MobiDB-lite"/>
    </source>
</evidence>
<proteinExistence type="inferred from homology"/>
<dbReference type="Pfam" id="PF04930">
    <property type="entry name" value="FUN14"/>
    <property type="match status" value="1"/>
</dbReference>
<dbReference type="Pfam" id="PF09745">
    <property type="entry name" value="NSRP1_N"/>
    <property type="match status" value="1"/>
</dbReference>
<feature type="region of interest" description="Disordered" evidence="9">
    <location>
        <begin position="191"/>
        <end position="218"/>
    </location>
</feature>
<evidence type="ECO:0000256" key="1">
    <source>
        <dbReference type="ARBA" id="ARBA00004374"/>
    </source>
</evidence>
<feature type="compositionally biased region" description="Basic and acidic residues" evidence="9">
    <location>
        <begin position="470"/>
        <end position="485"/>
    </location>
</feature>
<dbReference type="InterPro" id="IPR007014">
    <property type="entry name" value="FUN14"/>
</dbReference>
<dbReference type="AlphaFoldDB" id="A0A212FIZ4"/>
<dbReference type="eggNOG" id="KOG4099">
    <property type="taxonomic scope" value="Eukaryota"/>
</dbReference>
<evidence type="ECO:0000313" key="13">
    <source>
        <dbReference type="Proteomes" id="UP000007151"/>
    </source>
</evidence>
<dbReference type="Proteomes" id="UP000007151">
    <property type="component" value="Unassembled WGS sequence"/>
</dbReference>
<comment type="caution">
    <text evidence="12">The sequence shown here is derived from an EMBL/GenBank/DDBJ whole genome shotgun (WGS) entry which is preliminary data.</text>
</comment>
<feature type="domain" description="Nuclear speckle splicing regulatory protein 1 N-terminal" evidence="11">
    <location>
        <begin position="224"/>
        <end position="339"/>
    </location>
</feature>
<keyword evidence="4 10" id="KW-0812">Transmembrane</keyword>
<feature type="coiled-coil region" evidence="8">
    <location>
        <begin position="274"/>
        <end position="339"/>
    </location>
</feature>
<dbReference type="GO" id="GO:0005741">
    <property type="term" value="C:mitochondrial outer membrane"/>
    <property type="evidence" value="ECO:0007669"/>
    <property type="project" value="UniProtKB-SubCell"/>
</dbReference>
<dbReference type="GO" id="GO:0000381">
    <property type="term" value="P:regulation of alternative mRNA splicing, via spliceosome"/>
    <property type="evidence" value="ECO:0007669"/>
    <property type="project" value="InterPro"/>
</dbReference>
<dbReference type="PANTHER" id="PTHR31938">
    <property type="entry name" value="NUCLEAR SPECKLE SPLICING REGULATORY PROTEIN 1"/>
    <property type="match status" value="1"/>
</dbReference>
<dbReference type="STRING" id="278856.A0A212FIZ4"/>
<keyword evidence="7 10" id="KW-0472">Membrane</keyword>
<dbReference type="FunCoup" id="A0A212FIZ4">
    <property type="interactions" value="213"/>
</dbReference>
<evidence type="ECO:0000256" key="7">
    <source>
        <dbReference type="ARBA" id="ARBA00023136"/>
    </source>
</evidence>
<evidence type="ECO:0000256" key="2">
    <source>
        <dbReference type="ARBA" id="ARBA00009160"/>
    </source>
</evidence>
<feature type="transmembrane region" description="Helical" evidence="10">
    <location>
        <begin position="156"/>
        <end position="176"/>
    </location>
</feature>
<evidence type="ECO:0000256" key="6">
    <source>
        <dbReference type="ARBA" id="ARBA00023054"/>
    </source>
</evidence>
<reference evidence="12 13" key="1">
    <citation type="journal article" date="2011" name="Cell">
        <title>The monarch butterfly genome yields insights into long-distance migration.</title>
        <authorList>
            <person name="Zhan S."/>
            <person name="Merlin C."/>
            <person name="Boore J.L."/>
            <person name="Reppert S.M."/>
        </authorList>
    </citation>
    <scope>NUCLEOTIDE SEQUENCE [LARGE SCALE GENOMIC DNA]</scope>
    <source>
        <strain evidence="12">F-2</strain>
    </source>
</reference>
<feature type="region of interest" description="Disordered" evidence="9">
    <location>
        <begin position="356"/>
        <end position="423"/>
    </location>
</feature>
<comment type="similarity">
    <text evidence="3">Belongs to the NSRP1 family.</text>
</comment>
<dbReference type="PANTHER" id="PTHR31938:SF4">
    <property type="entry name" value="NUCLEAR SPECKLE SPLICING REGULATORY PROTEIN 1"/>
    <property type="match status" value="1"/>
</dbReference>
<sequence>MAKPKKDETAEEAKKIVDDAKNFIEKAIADIGKTSATKQLILGTASGWLTGFMTMKIGKLAAVGVGGGVILLHIASQKGYIDINWDKINKKVDKITDKIEKEATGKSPDWFEKVERFVDRKIDKAEELLKKKEKKAKHWYNNFVAGDEYRATETHVFLASFVAGMAIGILCGKYGLILKDKTKGQLSFQSSRNVFGSDSDSGDEKQKAPLSLKPSSNINRQAKITQEKALVEDPTVYQYDEIYDSMIKEKEAKKEKTTVDKKPKYIENLIKSSNKRKLENERRIERQIQKEREKEGEEFADKEVFVTSAYKKKLEEMRIEEEKEKYEEYLESIGDVTKQQDLGGFYRHLYEQKLGSKKSVETDKKNDPLKEGSPEPKHTEFTKTRSKDDRKGKESKQRNYRKRKASHEKLSEGEIEDSEGEINHCNLDDIRTLKKSKQASENIDADSDFSIDDSSDEESNKEIPLPQQAEVEKSENDSKKLDENKTPPINNEKPKTEIDKPKEKIDIWKKRTVGEVFEQALKRYYERKAARGTH</sequence>
<evidence type="ECO:0000256" key="4">
    <source>
        <dbReference type="ARBA" id="ARBA00022692"/>
    </source>
</evidence>
<dbReference type="InParanoid" id="A0A212FIZ4"/>
<feature type="compositionally biased region" description="Basic and acidic residues" evidence="9">
    <location>
        <begin position="358"/>
        <end position="397"/>
    </location>
</feature>
<keyword evidence="6 8" id="KW-0175">Coiled coil</keyword>
<dbReference type="EMBL" id="AGBW02008321">
    <property type="protein sequence ID" value="OWR53706.1"/>
    <property type="molecule type" value="Genomic_DNA"/>
</dbReference>
<comment type="subcellular location">
    <subcellularLocation>
        <location evidence="1">Mitochondrion outer membrane</location>
        <topology evidence="1">Multi-pass membrane protein</topology>
    </subcellularLocation>
</comment>
<gene>
    <name evidence="12" type="ORF">KGM_203824</name>
</gene>
<keyword evidence="13" id="KW-1185">Reference proteome</keyword>
<feature type="coiled-coil region" evidence="8">
    <location>
        <begin position="115"/>
        <end position="142"/>
    </location>
</feature>
<evidence type="ECO:0000259" key="11">
    <source>
        <dbReference type="Pfam" id="PF09745"/>
    </source>
</evidence>
<evidence type="ECO:0000313" key="12">
    <source>
        <dbReference type="EMBL" id="OWR53706.1"/>
    </source>
</evidence>
<dbReference type="InterPro" id="IPR018612">
    <property type="entry name" value="NSRP1_N"/>
</dbReference>
<name>A0A212FIZ4_DANPL</name>
<evidence type="ECO:0000256" key="3">
    <source>
        <dbReference type="ARBA" id="ARBA00010126"/>
    </source>
</evidence>
<feature type="region of interest" description="Disordered" evidence="9">
    <location>
        <begin position="435"/>
        <end position="498"/>
    </location>
</feature>
<accession>A0A212FIZ4</accession>
<feature type="compositionally biased region" description="Acidic residues" evidence="9">
    <location>
        <begin position="443"/>
        <end position="459"/>
    </location>
</feature>
<dbReference type="KEGG" id="dpl:KGM_203824"/>
<dbReference type="InterPro" id="IPR042816">
    <property type="entry name" value="Nsrp1"/>
</dbReference>
<evidence type="ECO:0000256" key="10">
    <source>
        <dbReference type="SAM" id="Phobius"/>
    </source>
</evidence>
<evidence type="ECO:0000256" key="8">
    <source>
        <dbReference type="SAM" id="Coils"/>
    </source>
</evidence>
<organism evidence="12 13">
    <name type="scientific">Danaus plexippus plexippus</name>
    <dbReference type="NCBI Taxonomy" id="278856"/>
    <lineage>
        <taxon>Eukaryota</taxon>
        <taxon>Metazoa</taxon>
        <taxon>Ecdysozoa</taxon>
        <taxon>Arthropoda</taxon>
        <taxon>Hexapoda</taxon>
        <taxon>Insecta</taxon>
        <taxon>Pterygota</taxon>
        <taxon>Neoptera</taxon>
        <taxon>Endopterygota</taxon>
        <taxon>Lepidoptera</taxon>
        <taxon>Glossata</taxon>
        <taxon>Ditrysia</taxon>
        <taxon>Papilionoidea</taxon>
        <taxon>Nymphalidae</taxon>
        <taxon>Danainae</taxon>
        <taxon>Danaini</taxon>
        <taxon>Danaina</taxon>
        <taxon>Danaus</taxon>
        <taxon>Danaus</taxon>
    </lineage>
</organism>
<keyword evidence="5 10" id="KW-1133">Transmembrane helix</keyword>
<evidence type="ECO:0000256" key="5">
    <source>
        <dbReference type="ARBA" id="ARBA00022989"/>
    </source>
</evidence>
<protein>
    <recommendedName>
        <fullName evidence="11">Nuclear speckle splicing regulatory protein 1 N-terminal domain-containing protein</fullName>
    </recommendedName>
</protein>